<comment type="catalytic activity">
    <reaction evidence="11">
        <text>D-xylose(out) = D-xylose(in)</text>
        <dbReference type="Rhea" id="RHEA:78427"/>
        <dbReference type="ChEBI" id="CHEBI:53455"/>
    </reaction>
    <physiologicalReaction direction="left-to-right" evidence="11">
        <dbReference type="Rhea" id="RHEA:78428"/>
    </physiologicalReaction>
</comment>
<comment type="catalytic activity">
    <reaction evidence="10">
        <text>D-glucose(out) = D-glucose(in)</text>
        <dbReference type="Rhea" id="RHEA:60376"/>
        <dbReference type="ChEBI" id="CHEBI:4167"/>
    </reaction>
    <physiologicalReaction direction="left-to-right" evidence="10">
        <dbReference type="Rhea" id="RHEA:60377"/>
    </physiologicalReaction>
</comment>
<keyword evidence="6 17" id="KW-0812">Transmembrane</keyword>
<feature type="transmembrane region" description="Helical" evidence="17">
    <location>
        <begin position="33"/>
        <end position="53"/>
    </location>
</feature>
<dbReference type="PROSITE" id="PS00216">
    <property type="entry name" value="SUGAR_TRANSPORT_1"/>
    <property type="match status" value="1"/>
</dbReference>
<evidence type="ECO:0000256" key="3">
    <source>
        <dbReference type="ARBA" id="ARBA00022448"/>
    </source>
</evidence>
<protein>
    <recommendedName>
        <fullName evidence="15">Hexose transporter 1</fullName>
    </recommendedName>
</protein>
<evidence type="ECO:0000256" key="9">
    <source>
        <dbReference type="ARBA" id="ARBA00044637"/>
    </source>
</evidence>
<feature type="transmembrane region" description="Helical" evidence="17">
    <location>
        <begin position="154"/>
        <end position="177"/>
    </location>
</feature>
<dbReference type="NCBIfam" id="TIGR00879">
    <property type="entry name" value="SP"/>
    <property type="match status" value="1"/>
</dbReference>
<feature type="transmembrane region" description="Helical" evidence="17">
    <location>
        <begin position="65"/>
        <end position="84"/>
    </location>
</feature>
<dbReference type="InterPro" id="IPR003663">
    <property type="entry name" value="Sugar/inositol_transpt"/>
</dbReference>
<feature type="transmembrane region" description="Helical" evidence="17">
    <location>
        <begin position="277"/>
        <end position="300"/>
    </location>
</feature>
<feature type="transmembrane region" description="Helical" evidence="17">
    <location>
        <begin position="242"/>
        <end position="265"/>
    </location>
</feature>
<dbReference type="PROSITE" id="PS50850">
    <property type="entry name" value="MFS"/>
    <property type="match status" value="1"/>
</dbReference>
<keyword evidence="4" id="KW-1003">Cell membrane</keyword>
<dbReference type="GO" id="GO:0005886">
    <property type="term" value="C:plasma membrane"/>
    <property type="evidence" value="ECO:0007669"/>
    <property type="project" value="UniProtKB-SubCell"/>
</dbReference>
<evidence type="ECO:0000256" key="8">
    <source>
        <dbReference type="ARBA" id="ARBA00023136"/>
    </source>
</evidence>
<feature type="transmembrane region" description="Helical" evidence="17">
    <location>
        <begin position="399"/>
        <end position="419"/>
    </location>
</feature>
<dbReference type="InterPro" id="IPR020846">
    <property type="entry name" value="MFS_dom"/>
</dbReference>
<evidence type="ECO:0000256" key="11">
    <source>
        <dbReference type="ARBA" id="ARBA00044656"/>
    </source>
</evidence>
<evidence type="ECO:0000256" key="10">
    <source>
        <dbReference type="ARBA" id="ARBA00044648"/>
    </source>
</evidence>
<feature type="transmembrane region" description="Helical" evidence="17">
    <location>
        <begin position="369"/>
        <end position="393"/>
    </location>
</feature>
<evidence type="ECO:0000256" key="7">
    <source>
        <dbReference type="ARBA" id="ARBA00022989"/>
    </source>
</evidence>
<dbReference type="InterPro" id="IPR045263">
    <property type="entry name" value="GLUT"/>
</dbReference>
<organism evidence="19">
    <name type="scientific">Noctiluca scintillans</name>
    <name type="common">Sea sparkle</name>
    <name type="synonym">Red tide dinoflagellate</name>
    <dbReference type="NCBI Taxonomy" id="2966"/>
    <lineage>
        <taxon>Eukaryota</taxon>
        <taxon>Sar</taxon>
        <taxon>Alveolata</taxon>
        <taxon>Dinophyceae</taxon>
        <taxon>Noctilucales</taxon>
        <taxon>Noctilucaceae</taxon>
        <taxon>Noctiluca</taxon>
    </lineage>
</organism>
<evidence type="ECO:0000256" key="13">
    <source>
        <dbReference type="ARBA" id="ARBA00044668"/>
    </source>
</evidence>
<evidence type="ECO:0000313" key="19">
    <source>
        <dbReference type="EMBL" id="CAD8857844.1"/>
    </source>
</evidence>
<accession>A0A7S1ALT9</accession>
<evidence type="ECO:0000256" key="12">
    <source>
        <dbReference type="ARBA" id="ARBA00044662"/>
    </source>
</evidence>
<keyword evidence="8 17" id="KW-0472">Membrane</keyword>
<dbReference type="PANTHER" id="PTHR23503">
    <property type="entry name" value="SOLUTE CARRIER FAMILY 2"/>
    <property type="match status" value="1"/>
</dbReference>
<evidence type="ECO:0000256" key="4">
    <source>
        <dbReference type="ARBA" id="ARBA00022475"/>
    </source>
</evidence>
<dbReference type="InterPro" id="IPR036259">
    <property type="entry name" value="MFS_trans_sf"/>
</dbReference>
<gene>
    <name evidence="19" type="ORF">NSCI0253_LOCUS32196</name>
</gene>
<dbReference type="PANTHER" id="PTHR23503:SF8">
    <property type="entry name" value="FACILITATED GLUCOSE TRANSPORTER PROTEIN 1"/>
    <property type="match status" value="1"/>
</dbReference>
<keyword evidence="5" id="KW-0762">Sugar transport</keyword>
<comment type="subcellular location">
    <subcellularLocation>
        <location evidence="1">Cell membrane</location>
        <topology evidence="1">Multi-pass membrane protein</topology>
    </subcellularLocation>
</comment>
<dbReference type="PROSITE" id="PS00217">
    <property type="entry name" value="SUGAR_TRANSPORT_2"/>
    <property type="match status" value="1"/>
</dbReference>
<sequence length="482" mass="52838">MEVYILHYFQARGLASPSCDLEVADSDCAEFRFWWSVAVSGFAMGGLLGTVIFPALANKIGRKKAILATTVFCYISCYLIAFPRSWLDLIIGRIMVGVGAGGACGAVPTYITEISPNDLRGTLGTVHQLMITIGILTSQALSTTKLHLLGNDQLWQYSLLVPFACTTFLLATLPFCAESPPFLLQAQGEEAAKDALRWFRRADYDQKRFYREIRHMKQEIELADKTASVVDVLKDELLWKPILIGTVVNLSMQFSGIDAVFYYSTSVFLSSGMELETAQLATTLIGLCNVIVTIPAMLFMDKAGRKVIQAAGLGGMCLSYVVMTIALVCNLHTLSVIAMVMIICFFAFGPGCIAWFIIAELVPIHARGIATSVALGVNWSANFFIAFVFPHILSYLGRWTFTVFVVSTFILTLYTIIFLPETKGKTVMEIRETFSSSNMLRPASAPNLAAMDQPLLGNKRSTIGSMPNIHDLSAFAQPSAPL</sequence>
<comment type="subunit">
    <text evidence="2">Homodimer.</text>
</comment>
<keyword evidence="7 17" id="KW-1133">Transmembrane helix</keyword>
<dbReference type="EMBL" id="HBFQ01045286">
    <property type="protein sequence ID" value="CAD8857844.1"/>
    <property type="molecule type" value="Transcribed_RNA"/>
</dbReference>
<evidence type="ECO:0000256" key="2">
    <source>
        <dbReference type="ARBA" id="ARBA00011738"/>
    </source>
</evidence>
<evidence type="ECO:0000256" key="15">
    <source>
        <dbReference type="ARBA" id="ARBA00044780"/>
    </source>
</evidence>
<evidence type="ECO:0000256" key="17">
    <source>
        <dbReference type="SAM" id="Phobius"/>
    </source>
</evidence>
<comment type="similarity">
    <text evidence="16">Belongs to the major facilitator superfamily. Sugar transporter (TC 2.A.1.1) family.</text>
</comment>
<reference evidence="19" key="1">
    <citation type="submission" date="2021-01" db="EMBL/GenBank/DDBJ databases">
        <authorList>
            <person name="Corre E."/>
            <person name="Pelletier E."/>
            <person name="Niang G."/>
            <person name="Scheremetjew M."/>
            <person name="Finn R."/>
            <person name="Kale V."/>
            <person name="Holt S."/>
            <person name="Cochrane G."/>
            <person name="Meng A."/>
            <person name="Brown T."/>
            <person name="Cohen L."/>
        </authorList>
    </citation>
    <scope>NUCLEOTIDE SEQUENCE</scope>
</reference>
<feature type="domain" description="Major facilitator superfamily (MFS) profile" evidence="18">
    <location>
        <begin position="1"/>
        <end position="423"/>
    </location>
</feature>
<comment type="catalytic activity">
    <reaction evidence="14">
        <text>D-fructose(out) = D-fructose(in)</text>
        <dbReference type="Rhea" id="RHEA:60372"/>
        <dbReference type="ChEBI" id="CHEBI:37721"/>
    </reaction>
    <physiologicalReaction direction="left-to-right" evidence="14">
        <dbReference type="Rhea" id="RHEA:60373"/>
    </physiologicalReaction>
</comment>
<proteinExistence type="inferred from homology"/>
<feature type="transmembrane region" description="Helical" evidence="17">
    <location>
        <begin position="307"/>
        <end position="328"/>
    </location>
</feature>
<dbReference type="GO" id="GO:0015149">
    <property type="term" value="F:hexose transmembrane transporter activity"/>
    <property type="evidence" value="ECO:0007669"/>
    <property type="project" value="TreeGrafter"/>
</dbReference>
<dbReference type="InterPro" id="IPR005828">
    <property type="entry name" value="MFS_sugar_transport-like"/>
</dbReference>
<dbReference type="FunFam" id="1.20.1250.20:FF:000218">
    <property type="entry name" value="facilitated trehalose transporter Tret1"/>
    <property type="match status" value="1"/>
</dbReference>
<evidence type="ECO:0000256" key="14">
    <source>
        <dbReference type="ARBA" id="ARBA00044710"/>
    </source>
</evidence>
<keyword evidence="3 16" id="KW-0813">Transport</keyword>
<feature type="transmembrane region" description="Helical" evidence="17">
    <location>
        <begin position="90"/>
        <end position="111"/>
    </location>
</feature>
<dbReference type="PRINTS" id="PR00171">
    <property type="entry name" value="SUGRTRNSPORT"/>
</dbReference>
<dbReference type="Pfam" id="PF00083">
    <property type="entry name" value="Sugar_tr"/>
    <property type="match status" value="1"/>
</dbReference>
<evidence type="ECO:0000256" key="6">
    <source>
        <dbReference type="ARBA" id="ARBA00022692"/>
    </source>
</evidence>
<comment type="catalytic activity">
    <reaction evidence="9">
        <text>D-galactose(in) = D-galactose(out)</text>
        <dbReference type="Rhea" id="RHEA:34915"/>
        <dbReference type="ChEBI" id="CHEBI:4139"/>
    </reaction>
    <physiologicalReaction direction="right-to-left" evidence="9">
        <dbReference type="Rhea" id="RHEA:34917"/>
    </physiologicalReaction>
</comment>
<dbReference type="InterPro" id="IPR005829">
    <property type="entry name" value="Sugar_transporter_CS"/>
</dbReference>
<dbReference type="Gene3D" id="1.20.1250.20">
    <property type="entry name" value="MFS general substrate transporter like domains"/>
    <property type="match status" value="1"/>
</dbReference>
<feature type="transmembrane region" description="Helical" evidence="17">
    <location>
        <begin position="334"/>
        <end position="357"/>
    </location>
</feature>
<evidence type="ECO:0000259" key="18">
    <source>
        <dbReference type="PROSITE" id="PS50850"/>
    </source>
</evidence>
<comment type="catalytic activity">
    <reaction evidence="13">
        <text>D-glucosamine(out) = D-glucosamine(in)</text>
        <dbReference type="Rhea" id="RHEA:78423"/>
        <dbReference type="ChEBI" id="CHEBI:58723"/>
    </reaction>
    <physiologicalReaction direction="left-to-right" evidence="13">
        <dbReference type="Rhea" id="RHEA:78424"/>
    </physiologicalReaction>
</comment>
<name>A0A7S1ALT9_NOCSC</name>
<comment type="catalytic activity">
    <reaction evidence="12">
        <text>D-mannose(out) = D-mannose(in)</text>
        <dbReference type="Rhea" id="RHEA:78391"/>
        <dbReference type="ChEBI" id="CHEBI:4208"/>
    </reaction>
    <physiologicalReaction direction="left-to-right" evidence="12">
        <dbReference type="Rhea" id="RHEA:78392"/>
    </physiologicalReaction>
</comment>
<evidence type="ECO:0000256" key="1">
    <source>
        <dbReference type="ARBA" id="ARBA00004651"/>
    </source>
</evidence>
<evidence type="ECO:0000256" key="16">
    <source>
        <dbReference type="RuleBase" id="RU003346"/>
    </source>
</evidence>
<dbReference type="AlphaFoldDB" id="A0A7S1ALT9"/>
<dbReference type="SUPFAM" id="SSF103473">
    <property type="entry name" value="MFS general substrate transporter"/>
    <property type="match status" value="1"/>
</dbReference>
<evidence type="ECO:0000256" key="5">
    <source>
        <dbReference type="ARBA" id="ARBA00022597"/>
    </source>
</evidence>